<dbReference type="GO" id="GO:0006046">
    <property type="term" value="P:N-acetylglucosamine catabolic process"/>
    <property type="evidence" value="ECO:0007669"/>
    <property type="project" value="TreeGrafter"/>
</dbReference>
<dbReference type="Gene3D" id="3.20.20.140">
    <property type="entry name" value="Metal-dependent hydrolases"/>
    <property type="match status" value="2"/>
</dbReference>
<dbReference type="InterPro" id="IPR032466">
    <property type="entry name" value="Metal_Hydrolase"/>
</dbReference>
<accession>A0A381Z9J4</accession>
<feature type="domain" description="Amidohydrolase 3" evidence="2">
    <location>
        <begin position="393"/>
        <end position="496"/>
    </location>
</feature>
<evidence type="ECO:0000259" key="2">
    <source>
        <dbReference type="Pfam" id="PF07969"/>
    </source>
</evidence>
<name>A0A381Z9J4_9ZZZZ</name>
<dbReference type="EMBL" id="UINC01020347">
    <property type="protein sequence ID" value="SVA85532.1"/>
    <property type="molecule type" value="Genomic_DNA"/>
</dbReference>
<dbReference type="Pfam" id="PF07969">
    <property type="entry name" value="Amidohydro_3"/>
    <property type="match status" value="1"/>
</dbReference>
<dbReference type="PANTHER" id="PTHR11113">
    <property type="entry name" value="N-ACETYLGLUCOSAMINE-6-PHOSPHATE DEACETYLASE"/>
    <property type="match status" value="1"/>
</dbReference>
<evidence type="ECO:0000256" key="1">
    <source>
        <dbReference type="ARBA" id="ARBA00022801"/>
    </source>
</evidence>
<dbReference type="PANTHER" id="PTHR11113:SF14">
    <property type="entry name" value="N-ACETYLGLUCOSAMINE-6-PHOSPHATE DEACETYLASE"/>
    <property type="match status" value="1"/>
</dbReference>
<dbReference type="InterPro" id="IPR013108">
    <property type="entry name" value="Amidohydro_3"/>
</dbReference>
<sequence>MEFDFIFQGGTVIDGTKQCKPFVADVGIKADKITAVGDLSGAKSGNTIKLRKQILSPGFIDVHVHSEMSILNGRDQLAGISQGVTTQFLAPDGFGWACLDPQRSREMWHYTQFCYGETNASLDWETAQDYIDIFPGNIPLNVCSQVPHCAIRLAVMGWEGRVATNQEIKAMKQYTIEWMEAGAVGICLGLDYQPSANADLSELVELCKVVSDYGGIYAAHVRYAILGRKKAWEETLELSRRSGIPVHISHERVDEISIDILNQAERDGIDLTFESYLYPAGMTHFTMQLPMEIQVGSPQEVLAKLSHQSVRSKSISHLQKNGMTGHEVIGYTKSGRYVGMTLASAANDVGKTIEEFAYDLIIEEDGVETLIFPWPTPHQENEEILNQTAAHPKMMIASDGIYEVPHPHPRGYGCFAQVLRKFVRERKIIPLEEAIWKMSGFPAERFGLTDRGQIAEGFSADLVVLDPETVADLATWGNPIQTAVGIDYVMVNGELVISGAEATGKLPGRLLRR</sequence>
<evidence type="ECO:0000313" key="3">
    <source>
        <dbReference type="EMBL" id="SVA85532.1"/>
    </source>
</evidence>
<dbReference type="SUPFAM" id="SSF51556">
    <property type="entry name" value="Metallo-dependent hydrolases"/>
    <property type="match status" value="1"/>
</dbReference>
<protein>
    <recommendedName>
        <fullName evidence="2">Amidohydrolase 3 domain-containing protein</fullName>
    </recommendedName>
</protein>
<dbReference type="GO" id="GO:0008448">
    <property type="term" value="F:N-acetylglucosamine-6-phosphate deacetylase activity"/>
    <property type="evidence" value="ECO:0007669"/>
    <property type="project" value="TreeGrafter"/>
</dbReference>
<dbReference type="CDD" id="cd01297">
    <property type="entry name" value="D-aminoacylase"/>
    <property type="match status" value="1"/>
</dbReference>
<proteinExistence type="predicted"/>
<dbReference type="InterPro" id="IPR011059">
    <property type="entry name" value="Metal-dep_hydrolase_composite"/>
</dbReference>
<dbReference type="AlphaFoldDB" id="A0A381Z9J4"/>
<gene>
    <name evidence="3" type="ORF">METZ01_LOCUS138386</name>
</gene>
<keyword evidence="1" id="KW-0378">Hydrolase</keyword>
<dbReference type="SUPFAM" id="SSF51338">
    <property type="entry name" value="Composite domain of metallo-dependent hydrolases"/>
    <property type="match status" value="1"/>
</dbReference>
<reference evidence="3" key="1">
    <citation type="submission" date="2018-05" db="EMBL/GenBank/DDBJ databases">
        <authorList>
            <person name="Lanie J.A."/>
            <person name="Ng W.-L."/>
            <person name="Kazmierczak K.M."/>
            <person name="Andrzejewski T.M."/>
            <person name="Davidsen T.M."/>
            <person name="Wayne K.J."/>
            <person name="Tettelin H."/>
            <person name="Glass J.I."/>
            <person name="Rusch D."/>
            <person name="Podicherti R."/>
            <person name="Tsui H.-C.T."/>
            <person name="Winkler M.E."/>
        </authorList>
    </citation>
    <scope>NUCLEOTIDE SEQUENCE</scope>
</reference>
<organism evidence="3">
    <name type="scientific">marine metagenome</name>
    <dbReference type="NCBI Taxonomy" id="408172"/>
    <lineage>
        <taxon>unclassified sequences</taxon>
        <taxon>metagenomes</taxon>
        <taxon>ecological metagenomes</taxon>
    </lineage>
</organism>